<gene>
    <name evidence="1" type="ORF">SAMN06295937_100936</name>
</gene>
<reference evidence="2" key="1">
    <citation type="submission" date="2017-02" db="EMBL/GenBank/DDBJ databases">
        <authorList>
            <person name="Varghese N."/>
            <person name="Submissions S."/>
        </authorList>
    </citation>
    <scope>NUCLEOTIDE SEQUENCE [LARGE SCALE GENOMIC DNA]</scope>
    <source>
        <strain evidence="2">R11H</strain>
    </source>
</reference>
<sequence>MGQGMARVDFYRLTRDPAERVLPAVAARILAEEARLLVVAESAMQRQAIDEALWSLQPASFLPHGAAGTPDEAIEPILIAGTLLSPAPNGARHVALADGTWREEALAFDRAFLFFDNSRLDNARATWRTLSAAKLAEIHFWKQDDRGRWSEGP</sequence>
<evidence type="ECO:0000313" key="1">
    <source>
        <dbReference type="EMBL" id="SKB55745.1"/>
    </source>
</evidence>
<dbReference type="GO" id="GO:0003677">
    <property type="term" value="F:DNA binding"/>
    <property type="evidence" value="ECO:0007669"/>
    <property type="project" value="InterPro"/>
</dbReference>
<dbReference type="SUPFAM" id="SSF102400">
    <property type="entry name" value="DNA polymerase III chi subunit"/>
    <property type="match status" value="1"/>
</dbReference>
<protein>
    <submittedName>
        <fullName evidence="1">DNA polymerase III, chi subunit</fullName>
    </submittedName>
</protein>
<dbReference type="InterPro" id="IPR036768">
    <property type="entry name" value="PolIII_chi_sf"/>
</dbReference>
<dbReference type="GO" id="GO:0003887">
    <property type="term" value="F:DNA-directed DNA polymerase activity"/>
    <property type="evidence" value="ECO:0007669"/>
    <property type="project" value="InterPro"/>
</dbReference>
<dbReference type="EMBL" id="FUYP01000009">
    <property type="protein sequence ID" value="SKB55745.1"/>
    <property type="molecule type" value="Genomic_DNA"/>
</dbReference>
<dbReference type="InterPro" id="IPR007459">
    <property type="entry name" value="DNA_pol3_chi"/>
</dbReference>
<dbReference type="GO" id="GO:0032298">
    <property type="term" value="P:positive regulation of DNA-templated DNA replication initiation"/>
    <property type="evidence" value="ECO:0007669"/>
    <property type="project" value="TreeGrafter"/>
</dbReference>
<proteinExistence type="predicted"/>
<name>A0A1T5C8J6_9SPHN</name>
<evidence type="ECO:0000313" key="2">
    <source>
        <dbReference type="Proteomes" id="UP000190044"/>
    </source>
</evidence>
<dbReference type="Proteomes" id="UP000190044">
    <property type="component" value="Unassembled WGS sequence"/>
</dbReference>
<organism evidence="1 2">
    <name type="scientific">Sphingopyxis flava</name>
    <dbReference type="NCBI Taxonomy" id="1507287"/>
    <lineage>
        <taxon>Bacteria</taxon>
        <taxon>Pseudomonadati</taxon>
        <taxon>Pseudomonadota</taxon>
        <taxon>Alphaproteobacteria</taxon>
        <taxon>Sphingomonadales</taxon>
        <taxon>Sphingomonadaceae</taxon>
        <taxon>Sphingopyxis</taxon>
    </lineage>
</organism>
<keyword evidence="2" id="KW-1185">Reference proteome</keyword>
<dbReference type="AlphaFoldDB" id="A0A1T5C8J6"/>
<dbReference type="PANTHER" id="PTHR38767:SF1">
    <property type="entry name" value="DNA POLYMERASE III SUBUNIT CHI"/>
    <property type="match status" value="1"/>
</dbReference>
<dbReference type="Gene3D" id="3.40.50.10110">
    <property type="entry name" value="DNA polymerase III subunit chi"/>
    <property type="match status" value="1"/>
</dbReference>
<dbReference type="PANTHER" id="PTHR38767">
    <property type="entry name" value="DNA POLYMERASE III SUBUNIT CHI"/>
    <property type="match status" value="1"/>
</dbReference>
<accession>A0A1T5C8J6</accession>
<dbReference type="Pfam" id="PF04364">
    <property type="entry name" value="DNA_pol3_chi"/>
    <property type="match status" value="1"/>
</dbReference>
<dbReference type="GO" id="GO:0006260">
    <property type="term" value="P:DNA replication"/>
    <property type="evidence" value="ECO:0007669"/>
    <property type="project" value="InterPro"/>
</dbReference>